<organism evidence="9 10">
    <name type="scientific">Fistulifera solaris</name>
    <name type="common">Oleaginous diatom</name>
    <dbReference type="NCBI Taxonomy" id="1519565"/>
    <lineage>
        <taxon>Eukaryota</taxon>
        <taxon>Sar</taxon>
        <taxon>Stramenopiles</taxon>
        <taxon>Ochrophyta</taxon>
        <taxon>Bacillariophyta</taxon>
        <taxon>Bacillariophyceae</taxon>
        <taxon>Bacillariophycidae</taxon>
        <taxon>Naviculales</taxon>
        <taxon>Naviculaceae</taxon>
        <taxon>Fistulifera</taxon>
    </lineage>
</organism>
<dbReference type="SUPFAM" id="SSF51735">
    <property type="entry name" value="NAD(P)-binding Rossmann-fold domains"/>
    <property type="match status" value="1"/>
</dbReference>
<dbReference type="PANTHER" id="PTHR44419">
    <property type="entry name" value="PROTOCHLOROPHYLLIDE REDUCTASE C, CHLOROPLASTIC"/>
    <property type="match status" value="1"/>
</dbReference>
<evidence type="ECO:0000256" key="3">
    <source>
        <dbReference type="ARBA" id="ARBA00012006"/>
    </source>
</evidence>
<evidence type="ECO:0000256" key="7">
    <source>
        <dbReference type="ARBA" id="ARBA00023171"/>
    </source>
</evidence>
<accession>A0A1Z5JG21</accession>
<dbReference type="Proteomes" id="UP000198406">
    <property type="component" value="Unassembled WGS sequence"/>
</dbReference>
<keyword evidence="6" id="KW-0560">Oxidoreductase</keyword>
<evidence type="ECO:0000256" key="6">
    <source>
        <dbReference type="ARBA" id="ARBA00023002"/>
    </source>
</evidence>
<evidence type="ECO:0000256" key="5">
    <source>
        <dbReference type="ARBA" id="ARBA00022857"/>
    </source>
</evidence>
<evidence type="ECO:0000256" key="8">
    <source>
        <dbReference type="SAM" id="SignalP"/>
    </source>
</evidence>
<dbReference type="GO" id="GO:0015995">
    <property type="term" value="P:chlorophyll biosynthetic process"/>
    <property type="evidence" value="ECO:0007669"/>
    <property type="project" value="UniProtKB-KW"/>
</dbReference>
<dbReference type="Gene3D" id="3.40.50.720">
    <property type="entry name" value="NAD(P)-binding Rossmann-like Domain"/>
    <property type="match status" value="1"/>
</dbReference>
<keyword evidence="7" id="KW-0149">Chlorophyll biosynthesis</keyword>
<evidence type="ECO:0000313" key="10">
    <source>
        <dbReference type="Proteomes" id="UP000198406"/>
    </source>
</evidence>
<dbReference type="EC" id="1.3.1.33" evidence="3"/>
<comment type="pathway">
    <text evidence="1">Porphyrin-containing compound metabolism; chlorophyll biosynthesis.</text>
</comment>
<keyword evidence="10" id="KW-1185">Reference proteome</keyword>
<protein>
    <recommendedName>
        <fullName evidence="3">protochlorophyllide reductase</fullName>
        <ecNumber evidence="3">1.3.1.33</ecNumber>
    </recommendedName>
</protein>
<comment type="caution">
    <text evidence="9">The sequence shown here is derived from an EMBL/GenBank/DDBJ whole genome shotgun (WGS) entry which is preliminary data.</text>
</comment>
<name>A0A1Z5JG21_FISSO</name>
<dbReference type="InterPro" id="IPR005979">
    <property type="entry name" value="Prochl_reduct"/>
</dbReference>
<dbReference type="PRINTS" id="PR00081">
    <property type="entry name" value="GDHRDH"/>
</dbReference>
<dbReference type="GO" id="GO:0016630">
    <property type="term" value="F:protochlorophyllide reductase activity"/>
    <property type="evidence" value="ECO:0007669"/>
    <property type="project" value="UniProtKB-EC"/>
</dbReference>
<gene>
    <name evidence="9" type="ORF">FisN_2Hh446</name>
</gene>
<evidence type="ECO:0000256" key="4">
    <source>
        <dbReference type="ARBA" id="ARBA00022531"/>
    </source>
</evidence>
<dbReference type="InterPro" id="IPR036291">
    <property type="entry name" value="NAD(P)-bd_dom_sf"/>
</dbReference>
<keyword evidence="8" id="KW-0732">Signal</keyword>
<feature type="chain" id="PRO_5012712596" description="protochlorophyllide reductase" evidence="8">
    <location>
        <begin position="20"/>
        <end position="548"/>
    </location>
</feature>
<dbReference type="PANTHER" id="PTHR44419:SF19">
    <property type="entry name" value="PROTOCHLOROPHYLLIDE REDUCTASE A, CHLOROPLASTIC"/>
    <property type="match status" value="1"/>
</dbReference>
<comment type="similarity">
    <text evidence="2">Belongs to the short-chain dehydrogenases/reductases (SDR) family. POR subfamily.</text>
</comment>
<dbReference type="InParanoid" id="A0A1Z5JG21"/>
<proteinExistence type="inferred from homology"/>
<evidence type="ECO:0000256" key="1">
    <source>
        <dbReference type="ARBA" id="ARBA00005173"/>
    </source>
</evidence>
<evidence type="ECO:0000313" key="9">
    <source>
        <dbReference type="EMBL" id="GAX12955.1"/>
    </source>
</evidence>
<feature type="signal peptide" evidence="8">
    <location>
        <begin position="1"/>
        <end position="19"/>
    </location>
</feature>
<dbReference type="AlphaFoldDB" id="A0A1Z5JG21"/>
<dbReference type="EMBL" id="BDSP01000060">
    <property type="protein sequence ID" value="GAX12955.1"/>
    <property type="molecule type" value="Genomic_DNA"/>
</dbReference>
<dbReference type="OrthoDB" id="191139at2759"/>
<sequence length="548" mass="60787">MRALSGLSLWITILGTTNAFQFMQGWKLPTYDPNAKAAEERFGDKKLVVLTGASSGLGRKAAQALLLSGEYHVVGAVRDMDKMEAVMEVDGFDTDNFTPMYCEMNSFDSVRKFCDQLDEFRLGKPIDRLLCNAGVYQPSLPYPKWSVDNHEQTMQINFLSHFLMISRLLPALRDAPNARVIMVGSVTGNDNTVGGGGVYPIADLHELEGFAQGFTNPISMIDGYDFIGAKAYKDSKLCLMMMANYLHTKYHKLTGISFSSMYPGCIAESPLFREKRAWFRQYFPVFMKFITGGFVGEHEAGQRLFQTAHDPRCAKSGVYWGWNGGPREGRGKRALEQNGQISGGGGAGGGWDSIFENDQSAKVLDVDRATLLFHYATKITGAEWPELKAVTSPCPTLNVVGAVTKGMVRREELKRVKHSQAKEEKKKKSLRRKLVLGVDRVVTFALKNTVGRVAKLLGKRVLGEIPETAKQGSFHETQTPTEIKVETVDSVLEQLDRNQALLNEQIEEAQPSVVFNDAEDEKLFEQIYVKTSVENQNATSTSSLTPSA</sequence>
<keyword evidence="4" id="KW-0602">Photosynthesis</keyword>
<keyword evidence="5" id="KW-0521">NADP</keyword>
<dbReference type="InterPro" id="IPR002347">
    <property type="entry name" value="SDR_fam"/>
</dbReference>
<dbReference type="Pfam" id="PF00106">
    <property type="entry name" value="adh_short"/>
    <property type="match status" value="1"/>
</dbReference>
<reference evidence="9 10" key="1">
    <citation type="journal article" date="2015" name="Plant Cell">
        <title>Oil accumulation by the oleaginous diatom Fistulifera solaris as revealed by the genome and transcriptome.</title>
        <authorList>
            <person name="Tanaka T."/>
            <person name="Maeda Y."/>
            <person name="Veluchamy A."/>
            <person name="Tanaka M."/>
            <person name="Abida H."/>
            <person name="Marechal E."/>
            <person name="Bowler C."/>
            <person name="Muto M."/>
            <person name="Sunaga Y."/>
            <person name="Tanaka M."/>
            <person name="Yoshino T."/>
            <person name="Taniguchi T."/>
            <person name="Fukuda Y."/>
            <person name="Nemoto M."/>
            <person name="Matsumoto M."/>
            <person name="Wong P.S."/>
            <person name="Aburatani S."/>
            <person name="Fujibuchi W."/>
        </authorList>
    </citation>
    <scope>NUCLEOTIDE SEQUENCE [LARGE SCALE GENOMIC DNA]</scope>
    <source>
        <strain evidence="9 10">JPCC DA0580</strain>
    </source>
</reference>
<dbReference type="GO" id="GO:0015979">
    <property type="term" value="P:photosynthesis"/>
    <property type="evidence" value="ECO:0007669"/>
    <property type="project" value="UniProtKB-KW"/>
</dbReference>
<evidence type="ECO:0000256" key="2">
    <source>
        <dbReference type="ARBA" id="ARBA00005821"/>
    </source>
</evidence>